<dbReference type="PANTHER" id="PTHR43135:SF3">
    <property type="entry name" value="ALPHA-D-RIBOSE 1-METHYLPHOSPHONATE 5-TRIPHOSPHATE DIPHOSPHATASE"/>
    <property type="match status" value="1"/>
</dbReference>
<dbReference type="InterPro" id="IPR011059">
    <property type="entry name" value="Metal-dep_hydrolase_composite"/>
</dbReference>
<proteinExistence type="predicted"/>
<accession>A0A382FAV7</accession>
<dbReference type="Gene3D" id="2.30.40.10">
    <property type="entry name" value="Urease, subunit C, domain 1"/>
    <property type="match status" value="1"/>
</dbReference>
<dbReference type="InterPro" id="IPR051781">
    <property type="entry name" value="Metallo-dep_Hydrolase"/>
</dbReference>
<evidence type="ECO:0000313" key="2">
    <source>
        <dbReference type="EMBL" id="SVB60228.1"/>
    </source>
</evidence>
<dbReference type="InterPro" id="IPR032466">
    <property type="entry name" value="Metal_Hydrolase"/>
</dbReference>
<name>A0A382FAV7_9ZZZZ</name>
<protein>
    <recommendedName>
        <fullName evidence="1">Amidohydrolase-related domain-containing protein</fullName>
    </recommendedName>
</protein>
<dbReference type="Pfam" id="PF01979">
    <property type="entry name" value="Amidohydro_1"/>
    <property type="match status" value="1"/>
</dbReference>
<evidence type="ECO:0000259" key="1">
    <source>
        <dbReference type="Pfam" id="PF01979"/>
    </source>
</evidence>
<sequence length="367" mass="38096">MARTPTTEIVNIGVLLTGDVAEPYGTADSLLIQEGVITQIGNANTGDAERIIDVRGATVGPGLIDSHCHVVLGDYTPRQRAIGFLESYVHGGITSCISPGEIHLPGRPHDAEGVKALAVLAQRSWSNYRPNGMKVHGGAIILEPVLTADDFNEVAAKGVWLAKFGFGLYENPAEGLPQVRDAQAAGIKVMAHSGGASIPGSKPITAEDLLLLKPDVCGHVNGGPTSLDDDKLEELVRETELVLQLVQAGNLRSSLRIVDVVREIGSEHRVIIGSDTPTGTGVMPLGILKTMAELASLGGVDPGLAWAWASGAIADVYGLDAGKVQVGRPADLVISDAPWGSYGKGTVGALTRGDIPGIGAVLIDGEV</sequence>
<feature type="domain" description="Amidohydrolase-related" evidence="1">
    <location>
        <begin position="59"/>
        <end position="336"/>
    </location>
</feature>
<reference evidence="2" key="1">
    <citation type="submission" date="2018-05" db="EMBL/GenBank/DDBJ databases">
        <authorList>
            <person name="Lanie J.A."/>
            <person name="Ng W.-L."/>
            <person name="Kazmierczak K.M."/>
            <person name="Andrzejewski T.M."/>
            <person name="Davidsen T.M."/>
            <person name="Wayne K.J."/>
            <person name="Tettelin H."/>
            <person name="Glass J.I."/>
            <person name="Rusch D."/>
            <person name="Podicherti R."/>
            <person name="Tsui H.-C.T."/>
            <person name="Winkler M.E."/>
        </authorList>
    </citation>
    <scope>NUCLEOTIDE SEQUENCE</scope>
</reference>
<dbReference type="SUPFAM" id="SSF51338">
    <property type="entry name" value="Composite domain of metallo-dependent hydrolases"/>
    <property type="match status" value="1"/>
</dbReference>
<dbReference type="EMBL" id="UINC01049004">
    <property type="protein sequence ID" value="SVB60228.1"/>
    <property type="molecule type" value="Genomic_DNA"/>
</dbReference>
<dbReference type="AlphaFoldDB" id="A0A382FAV7"/>
<dbReference type="PANTHER" id="PTHR43135">
    <property type="entry name" value="ALPHA-D-RIBOSE 1-METHYLPHOSPHONATE 5-TRIPHOSPHATE DIPHOSPHATASE"/>
    <property type="match status" value="1"/>
</dbReference>
<feature type="non-terminal residue" evidence="2">
    <location>
        <position position="367"/>
    </location>
</feature>
<dbReference type="GO" id="GO:0016810">
    <property type="term" value="F:hydrolase activity, acting on carbon-nitrogen (but not peptide) bonds"/>
    <property type="evidence" value="ECO:0007669"/>
    <property type="project" value="InterPro"/>
</dbReference>
<organism evidence="2">
    <name type="scientific">marine metagenome</name>
    <dbReference type="NCBI Taxonomy" id="408172"/>
    <lineage>
        <taxon>unclassified sequences</taxon>
        <taxon>metagenomes</taxon>
        <taxon>ecological metagenomes</taxon>
    </lineage>
</organism>
<dbReference type="InterPro" id="IPR006680">
    <property type="entry name" value="Amidohydro-rel"/>
</dbReference>
<gene>
    <name evidence="2" type="ORF">METZ01_LOCUS213082</name>
</gene>
<dbReference type="Gene3D" id="3.20.20.140">
    <property type="entry name" value="Metal-dependent hydrolases"/>
    <property type="match status" value="1"/>
</dbReference>
<dbReference type="SUPFAM" id="SSF51556">
    <property type="entry name" value="Metallo-dependent hydrolases"/>
    <property type="match status" value="1"/>
</dbReference>
<dbReference type="CDD" id="cd01292">
    <property type="entry name" value="metallo-dependent_hydrolases"/>
    <property type="match status" value="1"/>
</dbReference>